<comment type="caution">
    <text evidence="1">The sequence shown here is derived from an EMBL/GenBank/DDBJ whole genome shotgun (WGS) entry which is preliminary data.</text>
</comment>
<dbReference type="EMBL" id="BSXS01003294">
    <property type="protein sequence ID" value="GME80998.1"/>
    <property type="molecule type" value="Genomic_DNA"/>
</dbReference>
<dbReference type="Proteomes" id="UP001165064">
    <property type="component" value="Unassembled WGS sequence"/>
</dbReference>
<gene>
    <name evidence="1" type="ORF">Amon02_000470400</name>
</gene>
<organism evidence="1 2">
    <name type="scientific">Ambrosiozyma monospora</name>
    <name type="common">Yeast</name>
    <name type="synonym">Endomycopsis monosporus</name>
    <dbReference type="NCBI Taxonomy" id="43982"/>
    <lineage>
        <taxon>Eukaryota</taxon>
        <taxon>Fungi</taxon>
        <taxon>Dikarya</taxon>
        <taxon>Ascomycota</taxon>
        <taxon>Saccharomycotina</taxon>
        <taxon>Pichiomycetes</taxon>
        <taxon>Pichiales</taxon>
        <taxon>Pichiaceae</taxon>
        <taxon>Ambrosiozyma</taxon>
    </lineage>
</organism>
<reference evidence="1" key="1">
    <citation type="submission" date="2023-04" db="EMBL/GenBank/DDBJ databases">
        <title>Ambrosiozyma monospora NBRC 10751.</title>
        <authorList>
            <person name="Ichikawa N."/>
            <person name="Sato H."/>
            <person name="Tonouchi N."/>
        </authorList>
    </citation>
    <scope>NUCLEOTIDE SEQUENCE</scope>
    <source>
        <strain evidence="1">NBRC 10751</strain>
    </source>
</reference>
<proteinExistence type="predicted"/>
<evidence type="ECO:0000313" key="2">
    <source>
        <dbReference type="Proteomes" id="UP001165064"/>
    </source>
</evidence>
<accession>A0ACB5T4D5</accession>
<sequence length="166" mass="18214">MKSQRKIDTSIESEGITDLQFFPDNRMMTLTSVSYDSVPIVVDTKITTISGPEGIARPILKLQIEDVGSMIHKCCVSPRGDAIAYLDRSGAVYVVSSPRMDDNDNKRIVMATDVAGASRAREAASLRFDRSGYKLYVLDRKGVLTIADFTAGTVEDQSVTRCKIIS</sequence>
<evidence type="ECO:0000313" key="1">
    <source>
        <dbReference type="EMBL" id="GME80998.1"/>
    </source>
</evidence>
<name>A0ACB5T4D5_AMBMO</name>
<keyword evidence="2" id="KW-1185">Reference proteome</keyword>
<protein>
    <submittedName>
        <fullName evidence="1">Unnamed protein product</fullName>
    </submittedName>
</protein>